<dbReference type="OrthoDB" id="6431940at2759"/>
<feature type="compositionally biased region" description="Basic and acidic residues" evidence="1">
    <location>
        <begin position="89"/>
        <end position="121"/>
    </location>
</feature>
<evidence type="ECO:0000313" key="2">
    <source>
        <dbReference type="EMBL" id="GFS56783.1"/>
    </source>
</evidence>
<accession>A0A8X6JSM7</accession>
<protein>
    <submittedName>
        <fullName evidence="2">Uncharacterized protein</fullName>
    </submittedName>
</protein>
<name>A0A8X6JSM7_9ARAC</name>
<keyword evidence="3" id="KW-1185">Reference proteome</keyword>
<feature type="region of interest" description="Disordered" evidence="1">
    <location>
        <begin position="263"/>
        <end position="287"/>
    </location>
</feature>
<proteinExistence type="predicted"/>
<dbReference type="EMBL" id="BMAV01027153">
    <property type="protein sequence ID" value="GFS56783.1"/>
    <property type="molecule type" value="Genomic_DNA"/>
</dbReference>
<feature type="region of interest" description="Disordered" evidence="1">
    <location>
        <begin position="62"/>
        <end position="121"/>
    </location>
</feature>
<gene>
    <name evidence="2" type="primary">NCL1_40894</name>
    <name evidence="2" type="ORF">TNIN_315311</name>
</gene>
<comment type="caution">
    <text evidence="2">The sequence shown here is derived from an EMBL/GenBank/DDBJ whole genome shotgun (WGS) entry which is preliminary data.</text>
</comment>
<sequence>MPGAEISRPSGQESSSINLMRSFILHTIAKKNVENPGRNCRREELSSPSSPSIEVKFLKKRCSSYDSQKSPVNETKVEESKPSPQASSLKEKPDDKNKKKEKEYHPELKDAIKSIDNVPESKKANKNSLKLACRNLNDGIFEDCSTYDITVPNISPDVIDGCGNEIFTNSTAFSENLSSDLDNSSLENYSATDSDLSLSHSIQNDNVPEDQPALCDTFFSEIIKGNQVKPSSNDTTQLSSKFQMADNSFRRNSQIPKTDELEQTGDYVDGAPSQKGRRNSKKFAKETGKANRRIPSFTIVRNVVFRTLLLLNQAKKHVVCIVICAHL</sequence>
<feature type="compositionally biased region" description="Polar residues" evidence="1">
    <location>
        <begin position="64"/>
        <end position="73"/>
    </location>
</feature>
<evidence type="ECO:0000256" key="1">
    <source>
        <dbReference type="SAM" id="MobiDB-lite"/>
    </source>
</evidence>
<dbReference type="Proteomes" id="UP000886998">
    <property type="component" value="Unassembled WGS sequence"/>
</dbReference>
<evidence type="ECO:0000313" key="3">
    <source>
        <dbReference type="Proteomes" id="UP000886998"/>
    </source>
</evidence>
<reference evidence="2" key="1">
    <citation type="submission" date="2020-08" db="EMBL/GenBank/DDBJ databases">
        <title>Multicomponent nature underlies the extraordinary mechanical properties of spider dragline silk.</title>
        <authorList>
            <person name="Kono N."/>
            <person name="Nakamura H."/>
            <person name="Mori M."/>
            <person name="Yoshida Y."/>
            <person name="Ohtoshi R."/>
            <person name="Malay A.D."/>
            <person name="Moran D.A.P."/>
            <person name="Tomita M."/>
            <person name="Numata K."/>
            <person name="Arakawa K."/>
        </authorList>
    </citation>
    <scope>NUCLEOTIDE SEQUENCE</scope>
</reference>
<organism evidence="2 3">
    <name type="scientific">Trichonephila inaurata madagascariensis</name>
    <dbReference type="NCBI Taxonomy" id="2747483"/>
    <lineage>
        <taxon>Eukaryota</taxon>
        <taxon>Metazoa</taxon>
        <taxon>Ecdysozoa</taxon>
        <taxon>Arthropoda</taxon>
        <taxon>Chelicerata</taxon>
        <taxon>Arachnida</taxon>
        <taxon>Araneae</taxon>
        <taxon>Araneomorphae</taxon>
        <taxon>Entelegynae</taxon>
        <taxon>Araneoidea</taxon>
        <taxon>Nephilidae</taxon>
        <taxon>Trichonephila</taxon>
        <taxon>Trichonephila inaurata</taxon>
    </lineage>
</organism>
<dbReference type="AlphaFoldDB" id="A0A8X6JSM7"/>